<keyword evidence="3" id="KW-0808">Transferase</keyword>
<reference evidence="3 5" key="1">
    <citation type="submission" date="2019-08" db="EMBL/GenBank/DDBJ databases">
        <title>Subclass B2 metallo-beta lactamase from Pseudomonas synxantha.</title>
        <authorList>
            <person name="Poirel L."/>
            <person name="Palmieri M."/>
            <person name="Masseron A."/>
            <person name="Perreten V."/>
            <person name="Nordman P."/>
        </authorList>
    </citation>
    <scope>NUCLEOTIDE SEQUENCE [LARGE SCALE GENOMIC DNA]</scope>
    <source>
        <strain evidence="3 5">MCP106</strain>
    </source>
</reference>
<dbReference type="Proteomes" id="UP000324029">
    <property type="component" value="Unassembled WGS sequence"/>
</dbReference>
<comment type="caution">
    <text evidence="3">The sequence shown here is derived from an EMBL/GenBank/DDBJ whole genome shotgun (WGS) entry which is preliminary data.</text>
</comment>
<keyword evidence="1" id="KW-1003">Cell membrane</keyword>
<dbReference type="Pfam" id="PF00535">
    <property type="entry name" value="Glycos_transf_2"/>
    <property type="match status" value="1"/>
</dbReference>
<evidence type="ECO:0000313" key="5">
    <source>
        <dbReference type="Proteomes" id="UP000324029"/>
    </source>
</evidence>
<dbReference type="EMBL" id="VSRO01000001">
    <property type="protein sequence ID" value="TYK59820.1"/>
    <property type="molecule type" value="Genomic_DNA"/>
</dbReference>
<dbReference type="InterPro" id="IPR001173">
    <property type="entry name" value="Glyco_trans_2-like"/>
</dbReference>
<name>A0A5D3G229_9PSED</name>
<feature type="domain" description="Glycosyltransferase 2-like" evidence="2">
    <location>
        <begin position="5"/>
        <end position="118"/>
    </location>
</feature>
<keyword evidence="1" id="KW-0997">Cell inner membrane</keyword>
<protein>
    <submittedName>
        <fullName evidence="3">Glycosyltransferase</fullName>
    </submittedName>
</protein>
<evidence type="ECO:0000313" key="3">
    <source>
        <dbReference type="EMBL" id="TYK54120.1"/>
    </source>
</evidence>
<reference evidence="3 5" key="2">
    <citation type="submission" date="2019-08" db="EMBL/GenBank/DDBJ databases">
        <authorList>
            <person name="Brilhante M."/>
            <person name="Perreten V."/>
        </authorList>
    </citation>
    <scope>NUCLEOTIDE SEQUENCE [LARGE SCALE GENOMIC DNA]</scope>
    <source>
        <strain evidence="3 5">MCP106</strain>
    </source>
</reference>
<accession>A0A5D3G229</accession>
<organism evidence="3 5">
    <name type="scientific">Pseudomonas synxantha</name>
    <dbReference type="NCBI Taxonomy" id="47883"/>
    <lineage>
        <taxon>Bacteria</taxon>
        <taxon>Pseudomonadati</taxon>
        <taxon>Pseudomonadota</taxon>
        <taxon>Gammaproteobacteria</taxon>
        <taxon>Pseudomonadales</taxon>
        <taxon>Pseudomonadaceae</taxon>
        <taxon>Pseudomonas</taxon>
    </lineage>
</organism>
<evidence type="ECO:0000256" key="1">
    <source>
        <dbReference type="ARBA" id="ARBA00022519"/>
    </source>
</evidence>
<dbReference type="GO" id="GO:0016758">
    <property type="term" value="F:hexosyltransferase activity"/>
    <property type="evidence" value="ECO:0007669"/>
    <property type="project" value="UniProtKB-ARBA"/>
</dbReference>
<evidence type="ECO:0000259" key="2">
    <source>
        <dbReference type="Pfam" id="PF00535"/>
    </source>
</evidence>
<dbReference type="Gene3D" id="3.90.550.10">
    <property type="entry name" value="Spore Coat Polysaccharide Biosynthesis Protein SpsA, Chain A"/>
    <property type="match status" value="1"/>
</dbReference>
<dbReference type="EMBL" id="VSRO01000024">
    <property type="protein sequence ID" value="TYK54120.1"/>
    <property type="molecule type" value="Genomic_DNA"/>
</dbReference>
<sequence>MSILSVIIPTHNRARYAIPSIRSILDLSEEIQVVVCDSSPVDEISEAFKGFYPEARLKLVRSTEGISVVDNFNLGLQSADGDYLVFIGDDDFVAKEIIDVAHWAKKHDVDALKFNFPALYYWNDFKHSTRGDSYFGTLHLSPFTGDVVRHDVKASVNYALDNFGGGVFGMPRAYAGMISNALAKRIEGKYGALFGGVSPDIYSSLLIATESTSCVLVDYPVIVPGASGQSTSGKSVTGGHYGALRDNAHIAPFKNLVWDARIPEFYSVPTVWSYSLLKAVERVQSQGGKNLNPNFGRLLLKCFVYFPGSYKHTLTSLKAACAEFGVLKIAAQLVSSVCSEFLWGVSRIINRVRARYVEKNVEVFDQLNTTLIGSEKLREVLDARGSKIRFPESNS</sequence>
<proteinExistence type="predicted"/>
<dbReference type="RefSeq" id="WP_148852323.1">
    <property type="nucleotide sequence ID" value="NZ_LR027557.1"/>
</dbReference>
<dbReference type="PANTHER" id="PTHR22916:SF3">
    <property type="entry name" value="UDP-GLCNAC:BETAGAL BETA-1,3-N-ACETYLGLUCOSAMINYLTRANSFERASE-LIKE PROTEIN 1"/>
    <property type="match status" value="1"/>
</dbReference>
<dbReference type="CDD" id="cd00761">
    <property type="entry name" value="Glyco_tranf_GTA_type"/>
    <property type="match status" value="1"/>
</dbReference>
<dbReference type="SUPFAM" id="SSF53448">
    <property type="entry name" value="Nucleotide-diphospho-sugar transferases"/>
    <property type="match status" value="1"/>
</dbReference>
<evidence type="ECO:0000313" key="4">
    <source>
        <dbReference type="EMBL" id="TYK59820.1"/>
    </source>
</evidence>
<gene>
    <name evidence="4" type="ORF">FXO26_01530</name>
    <name evidence="3" type="ORF">FXO26_29410</name>
</gene>
<dbReference type="AlphaFoldDB" id="A0A5D3G229"/>
<dbReference type="PANTHER" id="PTHR22916">
    <property type="entry name" value="GLYCOSYLTRANSFERASE"/>
    <property type="match status" value="1"/>
</dbReference>
<keyword evidence="1" id="KW-0472">Membrane</keyword>
<dbReference type="InterPro" id="IPR029044">
    <property type="entry name" value="Nucleotide-diphossugar_trans"/>
</dbReference>